<dbReference type="EC" id="3.2.1.22" evidence="3 6"/>
<dbReference type="GO" id="GO:0004557">
    <property type="term" value="F:alpha-galactosidase activity"/>
    <property type="evidence" value="ECO:0007669"/>
    <property type="project" value="UniProtKB-UniRule"/>
</dbReference>
<dbReference type="InterPro" id="IPR013785">
    <property type="entry name" value="Aldolase_TIM"/>
</dbReference>
<name>A0AAP4EAL5_PAEPO</name>
<dbReference type="PRINTS" id="PR00743">
    <property type="entry name" value="GLHYDRLASE36"/>
</dbReference>
<dbReference type="Gene3D" id="2.60.40.1180">
    <property type="entry name" value="Golgi alpha-mannosidase II"/>
    <property type="match status" value="1"/>
</dbReference>
<dbReference type="Proteomes" id="UP001229409">
    <property type="component" value="Unassembled WGS sequence"/>
</dbReference>
<dbReference type="Pfam" id="PF16874">
    <property type="entry name" value="Glyco_hydro_36C"/>
    <property type="match status" value="1"/>
</dbReference>
<dbReference type="PANTHER" id="PTHR43053">
    <property type="entry name" value="GLYCOSIDASE FAMILY 31"/>
    <property type="match status" value="1"/>
</dbReference>
<evidence type="ECO:0000313" key="11">
    <source>
        <dbReference type="Proteomes" id="UP001229409"/>
    </source>
</evidence>
<proteinExistence type="inferred from homology"/>
<reference evidence="10" key="1">
    <citation type="submission" date="2023-04" db="EMBL/GenBank/DDBJ databases">
        <title>Uncovering the Secrets of Slow-Growing Bacteria in Tropical Savanna Soil through Cultivation and Genomic Analysis.</title>
        <authorList>
            <person name="Goncalves O.S."/>
            <person name="Santana M.F."/>
        </authorList>
    </citation>
    <scope>NUCLEOTIDE SEQUENCE</scope>
    <source>
        <strain evidence="10">ANTI</strain>
    </source>
</reference>
<dbReference type="InterPro" id="IPR031705">
    <property type="entry name" value="Glyco_hydro_36_C"/>
</dbReference>
<comment type="catalytic activity">
    <reaction evidence="1 6">
        <text>Hydrolysis of terminal, non-reducing alpha-D-galactose residues in alpha-D-galactosides, including galactose oligosaccharides, galactomannans and galactolipids.</text>
        <dbReference type="EC" id="3.2.1.22"/>
    </reaction>
</comment>
<dbReference type="InterPro" id="IPR017853">
    <property type="entry name" value="GH"/>
</dbReference>
<evidence type="ECO:0000256" key="1">
    <source>
        <dbReference type="ARBA" id="ARBA00001255"/>
    </source>
</evidence>
<gene>
    <name evidence="10" type="ORF">QDS18_09245</name>
</gene>
<sequence length="728" mass="83669">MNPLIHFVEEKKVFHLTNNYVSYIIEIVEDTYLLHRYWGEKITSYNFSNRPKLKKRTFAATPDINIPELSLEFLPQEVSLPHQGDFRNSSLKIRNEDGQGITRFVYVGYEILDEALTLQDLPSARSNEAFCQTLIVHLYDKVANIALDLFYTIFEDSPIIVRSTKVINEGSSTIKVEKLLSASLDIRYENQVCTSFYGTHQKEFQMNRSDIKHGLFKIGSARGASGPQYPPFIALSKEATEFQGEVHAMTLLYSGNHEEILERDQYNNLRMQIGLNEEGFSWTLKSGETIQSPQALLVYSNQGFNSNSQAFHTFFNNHLINPSWKKRKRPIVINSWEMTYFDVSEALLKKLIDSASLLGFETVVLDDGWFGKRNSSKTSLGDWKVDEKKFPNGIKSLVDYAKEKGIGFGIWFEPEMISPDTNLIKQHPEWVMKSKSYEPILGRSQYFLDLTNKEVQNFVIKTLSDAITNFGVNYIKWDMNRHMTDPFSPTETENNSQEFSHRYMLSFYHIISTLTLSHPEVLFENCSSGGGRLDPGMLFYFPQTWISDNTDALDRQQIQYGASYMFPISSITGHVSDVPNHQTGRITEFETRAALASSTNMGYEMDVISMSEEEKKKVANHISTYKRERKLVFEGEFYRLSSPNESNICSWMFVDGDKSNAIIYVFRNTYQVFDLSLLVRIPYLDQEANYLEVITNATYSGSELYNCGISLENPKGDFIVHKLILKKV</sequence>
<feature type="domain" description="Glycosyl hydrolase family 36 C-terminal" evidence="8">
    <location>
        <begin position="649"/>
        <end position="718"/>
    </location>
</feature>
<feature type="domain" description="Glycosyl hydrolase family 36 N-terminal" evidence="9">
    <location>
        <begin position="32"/>
        <end position="285"/>
    </location>
</feature>
<evidence type="ECO:0000256" key="7">
    <source>
        <dbReference type="PIRSR" id="PIRSR005536-1"/>
    </source>
</evidence>
<dbReference type="InterPro" id="IPR038417">
    <property type="entry name" value="Alpga-gal_N_sf"/>
</dbReference>
<evidence type="ECO:0000256" key="4">
    <source>
        <dbReference type="ARBA" id="ARBA00022801"/>
    </source>
</evidence>
<evidence type="ECO:0000256" key="6">
    <source>
        <dbReference type="PIRNR" id="PIRNR005536"/>
    </source>
</evidence>
<evidence type="ECO:0000259" key="8">
    <source>
        <dbReference type="Pfam" id="PF16874"/>
    </source>
</evidence>
<dbReference type="PIRSF" id="PIRSF005536">
    <property type="entry name" value="Agal"/>
    <property type="match status" value="1"/>
</dbReference>
<evidence type="ECO:0000256" key="5">
    <source>
        <dbReference type="ARBA" id="ARBA00023295"/>
    </source>
</evidence>
<dbReference type="PANTHER" id="PTHR43053:SF3">
    <property type="entry name" value="ALPHA-GALACTOSIDASE C-RELATED"/>
    <property type="match status" value="1"/>
</dbReference>
<dbReference type="PROSITE" id="PS00512">
    <property type="entry name" value="ALPHA_GALACTOSIDASE"/>
    <property type="match status" value="1"/>
</dbReference>
<dbReference type="InterPro" id="IPR013780">
    <property type="entry name" value="Glyco_hydro_b"/>
</dbReference>
<evidence type="ECO:0000256" key="3">
    <source>
        <dbReference type="ARBA" id="ARBA00012755"/>
    </source>
</evidence>
<dbReference type="FunFam" id="3.20.20.70:FF:000118">
    <property type="entry name" value="Alpha-galactosidase"/>
    <property type="match status" value="1"/>
</dbReference>
<evidence type="ECO:0000313" key="10">
    <source>
        <dbReference type="EMBL" id="MDH2331054.1"/>
    </source>
</evidence>
<protein>
    <recommendedName>
        <fullName evidence="3 6">Alpha-galactosidase</fullName>
        <ecNumber evidence="3 6">3.2.1.22</ecNumber>
    </recommendedName>
</protein>
<dbReference type="InterPro" id="IPR031704">
    <property type="entry name" value="Glyco_hydro_36_N"/>
</dbReference>
<dbReference type="Gene3D" id="3.20.20.70">
    <property type="entry name" value="Aldolase class I"/>
    <property type="match status" value="1"/>
</dbReference>
<dbReference type="SUPFAM" id="SSF51445">
    <property type="entry name" value="(Trans)glycosidases"/>
    <property type="match status" value="1"/>
</dbReference>
<dbReference type="Pfam" id="PF16875">
    <property type="entry name" value="Glyco_hydro_36N"/>
    <property type="match status" value="1"/>
</dbReference>
<dbReference type="InterPro" id="IPR000111">
    <property type="entry name" value="Glyco_hydro_27/36_CS"/>
</dbReference>
<keyword evidence="4 6" id="KW-0378">Hydrolase</keyword>
<organism evidence="10 11">
    <name type="scientific">Paenibacillus polymyxa</name>
    <name type="common">Bacillus polymyxa</name>
    <dbReference type="NCBI Taxonomy" id="1406"/>
    <lineage>
        <taxon>Bacteria</taxon>
        <taxon>Bacillati</taxon>
        <taxon>Bacillota</taxon>
        <taxon>Bacilli</taxon>
        <taxon>Bacillales</taxon>
        <taxon>Paenibacillaceae</taxon>
        <taxon>Paenibacillus</taxon>
    </lineage>
</organism>
<dbReference type="GO" id="GO:0016052">
    <property type="term" value="P:carbohydrate catabolic process"/>
    <property type="evidence" value="ECO:0007669"/>
    <property type="project" value="InterPro"/>
</dbReference>
<dbReference type="EMBL" id="JARVWT010000003">
    <property type="protein sequence ID" value="MDH2331054.1"/>
    <property type="molecule type" value="Genomic_DNA"/>
</dbReference>
<dbReference type="Gene3D" id="2.70.98.60">
    <property type="entry name" value="alpha-galactosidase from lactobacil brevis"/>
    <property type="match status" value="1"/>
</dbReference>
<accession>A0AAP4EAL5</accession>
<feature type="active site" description="Proton donor" evidence="7">
    <location>
        <position position="548"/>
    </location>
</feature>
<keyword evidence="5 6" id="KW-0326">Glycosidase</keyword>
<dbReference type="InterPro" id="IPR002252">
    <property type="entry name" value="Glyco_hydro_36"/>
</dbReference>
<dbReference type="InterPro" id="IPR050985">
    <property type="entry name" value="Alpha-glycosidase_related"/>
</dbReference>
<dbReference type="CDD" id="cd14791">
    <property type="entry name" value="GH36"/>
    <property type="match status" value="1"/>
</dbReference>
<feature type="active site" description="Nucleophile" evidence="7">
    <location>
        <position position="478"/>
    </location>
</feature>
<evidence type="ECO:0000259" key="9">
    <source>
        <dbReference type="Pfam" id="PF16875"/>
    </source>
</evidence>
<comment type="similarity">
    <text evidence="2">Belongs to the glycosyl hydrolase 36 family.</text>
</comment>
<evidence type="ECO:0000256" key="2">
    <source>
        <dbReference type="ARBA" id="ARBA00006202"/>
    </source>
</evidence>
<dbReference type="AlphaFoldDB" id="A0AAP4EAL5"/>
<dbReference type="Pfam" id="PF02065">
    <property type="entry name" value="Melibiase"/>
    <property type="match status" value="1"/>
</dbReference>
<dbReference type="RefSeq" id="WP_076156733.1">
    <property type="nucleotide sequence ID" value="NZ_JARVWT010000003.1"/>
</dbReference>
<comment type="caution">
    <text evidence="10">The sequence shown here is derived from an EMBL/GenBank/DDBJ whole genome shotgun (WGS) entry which is preliminary data.</text>
</comment>